<dbReference type="CDD" id="cd00293">
    <property type="entry name" value="USP-like"/>
    <property type="match status" value="1"/>
</dbReference>
<dbReference type="Gene3D" id="3.40.50.12370">
    <property type="match status" value="1"/>
</dbReference>
<evidence type="ECO:0000259" key="2">
    <source>
        <dbReference type="Pfam" id="PF00582"/>
    </source>
</evidence>
<evidence type="ECO:0000313" key="4">
    <source>
        <dbReference type="Proteomes" id="UP000245627"/>
    </source>
</evidence>
<dbReference type="Pfam" id="PF00582">
    <property type="entry name" value="Usp"/>
    <property type="match status" value="1"/>
</dbReference>
<evidence type="ECO:0000313" key="3">
    <source>
        <dbReference type="EMBL" id="PVH24692.1"/>
    </source>
</evidence>
<dbReference type="Proteomes" id="UP000245627">
    <property type="component" value="Unassembled WGS sequence"/>
</dbReference>
<dbReference type="RefSeq" id="WP_116776077.1">
    <property type="nucleotide sequence ID" value="NZ_QDKG01000004.1"/>
</dbReference>
<proteinExistence type="inferred from homology"/>
<protein>
    <recommendedName>
        <fullName evidence="2">UspA domain-containing protein</fullName>
    </recommendedName>
</protein>
<accession>A0A2T8HH92</accession>
<gene>
    <name evidence="3" type="ORF">DC487_11190</name>
</gene>
<comment type="caution">
    <text evidence="3">The sequence shown here is derived from an EMBL/GenBank/DDBJ whole genome shotgun (WGS) entry which is preliminary data.</text>
</comment>
<keyword evidence="4" id="KW-1185">Reference proteome</keyword>
<dbReference type="EMBL" id="QDKG01000004">
    <property type="protein sequence ID" value="PVH24692.1"/>
    <property type="molecule type" value="Genomic_DNA"/>
</dbReference>
<evidence type="ECO:0000256" key="1">
    <source>
        <dbReference type="ARBA" id="ARBA00008791"/>
    </source>
</evidence>
<name>A0A2T8HH92_9SPHI</name>
<sequence length="280" mass="31026">MANTILVPVDYSENALSAAHYACSLAKLLNCNIELLHAYQPFTSSFQSPLANQTDKQRAAIGAEKGMSEFLGKLKLDKGNNLEIQSTLFEGPLLESVEHACKTDQISLIVMGTHGASGIRADLIGSNTYHVAKSVVKPLIVVPHNYIMNGSLNAVFFSDFHKDDKYTGNVFAKIFKEYFSKISLIHILSKEQIADQTAAKLESWHSVLKPILQMQLENAIVDQPETIETVNRILEQSSADMCLLTLAHDRNFFENLFQKSLAKAIILNPRCPVFLAGKMV</sequence>
<dbReference type="PRINTS" id="PR01438">
    <property type="entry name" value="UNVRSLSTRESS"/>
</dbReference>
<dbReference type="OrthoDB" id="9788959at2"/>
<feature type="domain" description="UspA" evidence="2">
    <location>
        <begin position="1"/>
        <end position="143"/>
    </location>
</feature>
<dbReference type="PANTHER" id="PTHR46268">
    <property type="entry name" value="STRESS RESPONSE PROTEIN NHAX"/>
    <property type="match status" value="1"/>
</dbReference>
<organism evidence="3 4">
    <name type="scientific">Sphingobacterium corticibacter</name>
    <dbReference type="NCBI Taxonomy" id="2171749"/>
    <lineage>
        <taxon>Bacteria</taxon>
        <taxon>Pseudomonadati</taxon>
        <taxon>Bacteroidota</taxon>
        <taxon>Sphingobacteriia</taxon>
        <taxon>Sphingobacteriales</taxon>
        <taxon>Sphingobacteriaceae</taxon>
        <taxon>Sphingobacterium</taxon>
    </lineage>
</organism>
<reference evidence="3 4" key="1">
    <citation type="submission" date="2018-04" db="EMBL/GenBank/DDBJ databases">
        <title>Sphingobacterium cortibacter sp. nov.</title>
        <authorList>
            <person name="Li Y."/>
        </authorList>
    </citation>
    <scope>NUCLEOTIDE SEQUENCE [LARGE SCALE GENOMIC DNA]</scope>
    <source>
        <strain evidence="3 4">2c-3</strain>
    </source>
</reference>
<dbReference type="SUPFAM" id="SSF52402">
    <property type="entry name" value="Adenine nucleotide alpha hydrolases-like"/>
    <property type="match status" value="1"/>
</dbReference>
<dbReference type="InterPro" id="IPR006016">
    <property type="entry name" value="UspA"/>
</dbReference>
<comment type="similarity">
    <text evidence="1">Belongs to the universal stress protein A family.</text>
</comment>
<dbReference type="InterPro" id="IPR006015">
    <property type="entry name" value="Universal_stress_UspA"/>
</dbReference>
<dbReference type="AlphaFoldDB" id="A0A2T8HH92"/>
<dbReference type="PANTHER" id="PTHR46268:SF6">
    <property type="entry name" value="UNIVERSAL STRESS PROTEIN UP12"/>
    <property type="match status" value="1"/>
</dbReference>